<name>A0A268P474_SHOCL</name>
<comment type="caution">
    <text evidence="1">The sequence shown here is derived from an EMBL/GenBank/DDBJ whole genome shotgun (WGS) entry which is preliminary data.</text>
</comment>
<proteinExistence type="predicted"/>
<protein>
    <submittedName>
        <fullName evidence="1">Uncharacterized protein</fullName>
    </submittedName>
</protein>
<organism evidence="1 2">
    <name type="scientific">Shouchella clausii</name>
    <name type="common">Alkalihalobacillus clausii</name>
    <dbReference type="NCBI Taxonomy" id="79880"/>
    <lineage>
        <taxon>Bacteria</taxon>
        <taxon>Bacillati</taxon>
        <taxon>Bacillota</taxon>
        <taxon>Bacilli</taxon>
        <taxon>Bacillales</taxon>
        <taxon>Bacillaceae</taxon>
        <taxon>Shouchella</taxon>
    </lineage>
</organism>
<dbReference type="RefSeq" id="WP_011246572.1">
    <property type="nucleotide sequence ID" value="NZ_BOQQ01000005.1"/>
</dbReference>
<dbReference type="Proteomes" id="UP000216207">
    <property type="component" value="Unassembled WGS sequence"/>
</dbReference>
<evidence type="ECO:0000313" key="2">
    <source>
        <dbReference type="Proteomes" id="UP000216207"/>
    </source>
</evidence>
<sequence length="169" mass="18564">MGFAFMVAAFVFVLGAAIGGIVATMKFVPPILGLSVFSISFFFFAYVGMFLALIGPNWLGLRFLDIVIAMCSFLFIIALFRSYHPTCGYRPRVSPVGFIAAILFFLMGVQWGTAGFGTFFTLGMAILFTGSVFLGILLYNTILGWLRNVYIAAFLPLISFLFIAVLKLI</sequence>
<evidence type="ECO:0000313" key="1">
    <source>
        <dbReference type="EMBL" id="PAE90543.1"/>
    </source>
</evidence>
<dbReference type="AlphaFoldDB" id="A0A268P474"/>
<dbReference type="EMBL" id="NPCC01000004">
    <property type="protein sequence ID" value="PAE90543.1"/>
    <property type="molecule type" value="Genomic_DNA"/>
</dbReference>
<gene>
    <name evidence="1" type="ORF">CHH72_01260</name>
</gene>
<reference evidence="1 2" key="1">
    <citation type="submission" date="2017-07" db="EMBL/GenBank/DDBJ databases">
        <title>Isolation and whole genome analysis of endospore-forming bacteria from heroin.</title>
        <authorList>
            <person name="Kalinowski J."/>
            <person name="Ahrens B."/>
            <person name="Al-Dilaimi A."/>
            <person name="Winkler A."/>
            <person name="Wibberg D."/>
            <person name="Schleenbecker U."/>
            <person name="Ruckert C."/>
            <person name="Wolfel R."/>
            <person name="Grass G."/>
        </authorList>
    </citation>
    <scope>NUCLEOTIDE SEQUENCE [LARGE SCALE GENOMIC DNA]</scope>
    <source>
        <strain evidence="1 2">7539</strain>
    </source>
</reference>
<dbReference type="OMA" id="HPTFGFF"/>
<accession>A0A268P474</accession>